<evidence type="ECO:0000256" key="4">
    <source>
        <dbReference type="ARBA" id="ARBA00022692"/>
    </source>
</evidence>
<evidence type="ECO:0000313" key="11">
    <source>
        <dbReference type="EMBL" id="CAD9268616.1"/>
    </source>
</evidence>
<dbReference type="InterPro" id="IPR002067">
    <property type="entry name" value="MCP"/>
</dbReference>
<keyword evidence="3 10" id="KW-0813">Transport</keyword>
<dbReference type="PROSITE" id="PS50920">
    <property type="entry name" value="SOLCAR"/>
    <property type="match status" value="3"/>
</dbReference>
<keyword evidence="8 9" id="KW-0472">Membrane</keyword>
<feature type="repeat" description="Solcar" evidence="9">
    <location>
        <begin position="62"/>
        <end position="151"/>
    </location>
</feature>
<dbReference type="PRINTS" id="PR00926">
    <property type="entry name" value="MITOCARRIER"/>
</dbReference>
<accession>A0A7S1UI93</accession>
<evidence type="ECO:0008006" key="12">
    <source>
        <dbReference type="Google" id="ProtNLM"/>
    </source>
</evidence>
<feature type="repeat" description="Solcar" evidence="9">
    <location>
        <begin position="155"/>
        <end position="244"/>
    </location>
</feature>
<reference evidence="11" key="1">
    <citation type="submission" date="2021-01" db="EMBL/GenBank/DDBJ databases">
        <authorList>
            <person name="Corre E."/>
            <person name="Pelletier E."/>
            <person name="Niang G."/>
            <person name="Scheremetjew M."/>
            <person name="Finn R."/>
            <person name="Kale V."/>
            <person name="Holt S."/>
            <person name="Cochrane G."/>
            <person name="Meng A."/>
            <person name="Brown T."/>
            <person name="Cohen L."/>
        </authorList>
    </citation>
    <scope>NUCLEOTIDE SEQUENCE</scope>
    <source>
        <strain evidence="11">CCMP2877</strain>
    </source>
</reference>
<dbReference type="SUPFAM" id="SSF103506">
    <property type="entry name" value="Mitochondrial carrier"/>
    <property type="match status" value="1"/>
</dbReference>
<dbReference type="Pfam" id="PF00153">
    <property type="entry name" value="Mito_carr"/>
    <property type="match status" value="3"/>
</dbReference>
<dbReference type="InterPro" id="IPR018108">
    <property type="entry name" value="MCP_transmembrane"/>
</dbReference>
<evidence type="ECO:0000256" key="7">
    <source>
        <dbReference type="ARBA" id="ARBA00023128"/>
    </source>
</evidence>
<dbReference type="InterPro" id="IPR023395">
    <property type="entry name" value="MCP_dom_sf"/>
</dbReference>
<evidence type="ECO:0000256" key="5">
    <source>
        <dbReference type="ARBA" id="ARBA00022737"/>
    </source>
</evidence>
<name>A0A7S1UI93_9STRA</name>
<evidence type="ECO:0000256" key="10">
    <source>
        <dbReference type="RuleBase" id="RU000488"/>
    </source>
</evidence>
<evidence type="ECO:0000256" key="8">
    <source>
        <dbReference type="ARBA" id="ARBA00023136"/>
    </source>
</evidence>
<evidence type="ECO:0000256" key="6">
    <source>
        <dbReference type="ARBA" id="ARBA00022989"/>
    </source>
</evidence>
<dbReference type="PANTHER" id="PTHR45758">
    <property type="entry name" value="MITOFERRIN-1-RELATED"/>
    <property type="match status" value="1"/>
</dbReference>
<keyword evidence="5" id="KW-0677">Repeat</keyword>
<keyword evidence="6" id="KW-1133">Transmembrane helix</keyword>
<keyword evidence="4 9" id="KW-0812">Transmembrane</keyword>
<evidence type="ECO:0000256" key="1">
    <source>
        <dbReference type="ARBA" id="ARBA00004225"/>
    </source>
</evidence>
<dbReference type="PANTHER" id="PTHR45758:SF3">
    <property type="entry name" value="MITOCHONDRIAL SUBSTRATE CARRIER FAMILY PROTEIN E"/>
    <property type="match status" value="1"/>
</dbReference>
<feature type="repeat" description="Solcar" evidence="9">
    <location>
        <begin position="1"/>
        <end position="51"/>
    </location>
</feature>
<gene>
    <name evidence="11" type="ORF">PPAR1163_LOCUS27050</name>
</gene>
<proteinExistence type="inferred from homology"/>
<dbReference type="Gene3D" id="1.50.40.10">
    <property type="entry name" value="Mitochondrial carrier domain"/>
    <property type="match status" value="1"/>
</dbReference>
<dbReference type="GO" id="GO:0005381">
    <property type="term" value="F:iron ion transmembrane transporter activity"/>
    <property type="evidence" value="ECO:0007669"/>
    <property type="project" value="UniProtKB-ARBA"/>
</dbReference>
<protein>
    <recommendedName>
        <fullName evidence="12">Mitochondrial carrier protein</fullName>
    </recommendedName>
</protein>
<dbReference type="GO" id="GO:0031966">
    <property type="term" value="C:mitochondrial membrane"/>
    <property type="evidence" value="ECO:0007669"/>
    <property type="project" value="UniProtKB-SubCell"/>
</dbReference>
<dbReference type="AlphaFoldDB" id="A0A7S1UI93"/>
<evidence type="ECO:0000256" key="3">
    <source>
        <dbReference type="ARBA" id="ARBA00022448"/>
    </source>
</evidence>
<dbReference type="EMBL" id="HBGJ01043028">
    <property type="protein sequence ID" value="CAD9268616.1"/>
    <property type="molecule type" value="Transcribed_RNA"/>
</dbReference>
<evidence type="ECO:0000256" key="2">
    <source>
        <dbReference type="ARBA" id="ARBA00006375"/>
    </source>
</evidence>
<evidence type="ECO:0000256" key="9">
    <source>
        <dbReference type="PROSITE-ProRule" id="PRU00282"/>
    </source>
</evidence>
<organism evidence="11">
    <name type="scientific">Phaeomonas parva</name>
    <dbReference type="NCBI Taxonomy" id="124430"/>
    <lineage>
        <taxon>Eukaryota</taxon>
        <taxon>Sar</taxon>
        <taxon>Stramenopiles</taxon>
        <taxon>Ochrophyta</taxon>
        <taxon>Pinguiophyceae</taxon>
        <taxon>Pinguiochrysidales</taxon>
        <taxon>Pinguiochrysidaceae</taxon>
        <taxon>Phaeomonas</taxon>
    </lineage>
</organism>
<sequence>MAVYRNPFEAFMRILQTEGVGALYKGVGAVVVAAAPAQGLYFMSYELCRDAIGAFGGEGMRQSAAGTFVAGAFAQLGGSVAWVPMDVVKERLQVEGQMTVKETYGGSLQALQRIIKTEGVLGLYRAYWIHQLTWAPFNGLYFTLYESFKTFAKENDFYPMTWEGTAAGVIAGAVTNPADLVKTRLQVARANPGVFDYDNTVDCAVKIVRREGVMGLFDGVGARVLVIAPRLALAVSSYEYLKDWMAPAPAPR</sequence>
<keyword evidence="7" id="KW-0496">Mitochondrion</keyword>
<comment type="subcellular location">
    <subcellularLocation>
        <location evidence="1">Mitochondrion membrane</location>
        <topology evidence="1">Multi-pass membrane protein</topology>
    </subcellularLocation>
</comment>
<comment type="similarity">
    <text evidence="2 10">Belongs to the mitochondrial carrier (TC 2.A.29) family.</text>
</comment>